<evidence type="ECO:0000313" key="1">
    <source>
        <dbReference type="EMBL" id="KAG5574937.1"/>
    </source>
</evidence>
<organism evidence="1 2">
    <name type="scientific">Solanum commersonii</name>
    <name type="common">Commerson's wild potato</name>
    <name type="synonym">Commerson's nightshade</name>
    <dbReference type="NCBI Taxonomy" id="4109"/>
    <lineage>
        <taxon>Eukaryota</taxon>
        <taxon>Viridiplantae</taxon>
        <taxon>Streptophyta</taxon>
        <taxon>Embryophyta</taxon>
        <taxon>Tracheophyta</taxon>
        <taxon>Spermatophyta</taxon>
        <taxon>Magnoliopsida</taxon>
        <taxon>eudicotyledons</taxon>
        <taxon>Gunneridae</taxon>
        <taxon>Pentapetalae</taxon>
        <taxon>asterids</taxon>
        <taxon>lamiids</taxon>
        <taxon>Solanales</taxon>
        <taxon>Solanaceae</taxon>
        <taxon>Solanoideae</taxon>
        <taxon>Solaneae</taxon>
        <taxon>Solanum</taxon>
    </lineage>
</organism>
<dbReference type="Proteomes" id="UP000824120">
    <property type="component" value="Chromosome 11"/>
</dbReference>
<feature type="non-terminal residue" evidence="1">
    <location>
        <position position="292"/>
    </location>
</feature>
<sequence length="292" mass="32804">MEEHEQVLPPLIVIFLSANQLKEAITVLLLVCCPDLRVTDELGQPLHAPCIFNLTTPVSGSNPRYKISPPSSCTAGRIRVSKSSLIIATISESSSWIAVSMEAAVLESRNTGTIGPPRGYINTVHGTDHWENISTYRDEFFQNVSFKVGNGSHVKFWKNKWLGTWYLETYIQHLPPLHAILNPLLLIIERGASAVLLSEGTYKIRRNHSQTESHEEVLCKGIYTATSIYALKMRLLKTGHANLFGGIDFPLRYMWQRNLESIDKSTHILSSCSRTLELLLLLYLWTELNAAS</sequence>
<proteinExistence type="predicted"/>
<keyword evidence="2" id="KW-1185">Reference proteome</keyword>
<accession>A0A9J5WGM0</accession>
<reference evidence="1 2" key="1">
    <citation type="submission" date="2020-09" db="EMBL/GenBank/DDBJ databases">
        <title>De no assembly of potato wild relative species, Solanum commersonii.</title>
        <authorList>
            <person name="Cho K."/>
        </authorList>
    </citation>
    <scope>NUCLEOTIDE SEQUENCE [LARGE SCALE GENOMIC DNA]</scope>
    <source>
        <strain evidence="1">LZ3.2</strain>
        <tissue evidence="1">Leaf</tissue>
    </source>
</reference>
<gene>
    <name evidence="1" type="ORF">H5410_055071</name>
</gene>
<dbReference type="EMBL" id="JACXVP010000011">
    <property type="protein sequence ID" value="KAG5574937.1"/>
    <property type="molecule type" value="Genomic_DNA"/>
</dbReference>
<protein>
    <submittedName>
        <fullName evidence="1">Uncharacterized protein</fullName>
    </submittedName>
</protein>
<dbReference type="AlphaFoldDB" id="A0A9J5WGM0"/>
<comment type="caution">
    <text evidence="1">The sequence shown here is derived from an EMBL/GenBank/DDBJ whole genome shotgun (WGS) entry which is preliminary data.</text>
</comment>
<name>A0A9J5WGM0_SOLCO</name>
<evidence type="ECO:0000313" key="2">
    <source>
        <dbReference type="Proteomes" id="UP000824120"/>
    </source>
</evidence>